<keyword evidence="1" id="KW-0812">Transmembrane</keyword>
<gene>
    <name evidence="3" type="ORF">MEA186_07329</name>
</gene>
<protein>
    <submittedName>
        <fullName evidence="3">TadE family protein</fullName>
    </submittedName>
</protein>
<dbReference type="AlphaFoldDB" id="G6Y6A3"/>
<dbReference type="EMBL" id="AGSN01000071">
    <property type="protein sequence ID" value="EHH12593.1"/>
    <property type="molecule type" value="Genomic_DNA"/>
</dbReference>
<evidence type="ECO:0000259" key="2">
    <source>
        <dbReference type="Pfam" id="PF07811"/>
    </source>
</evidence>
<dbReference type="eggNOG" id="ENOG50335IV">
    <property type="taxonomic scope" value="Bacteria"/>
</dbReference>
<dbReference type="Proteomes" id="UP000002949">
    <property type="component" value="Unassembled WGS sequence"/>
</dbReference>
<keyword evidence="1" id="KW-1133">Transmembrane helix</keyword>
<keyword evidence="4" id="KW-1185">Reference proteome</keyword>
<sequence length="213" mass="22427">MIMIRRFTKSEDGGATVEMAIVSTLLFTLTLGFVDFGYALYQWNAATKAVQLGARLASISDPVATALTTAAPTTTPGAPVVAAAYGPFVCRYTAGTGACSNSGVFNAANFSRIFRGDTANTNDDACPALAADQRPGMCHFFSGLRRDNVVITYSATGLGYQTRQDGPVPTITVNLQNVTFQFFFLGGLLGYGNLPMPSMLSTVTGEDLKSTAS</sequence>
<feature type="transmembrane region" description="Helical" evidence="1">
    <location>
        <begin position="20"/>
        <end position="41"/>
    </location>
</feature>
<evidence type="ECO:0000313" key="3">
    <source>
        <dbReference type="EMBL" id="EHH12593.1"/>
    </source>
</evidence>
<evidence type="ECO:0000256" key="1">
    <source>
        <dbReference type="SAM" id="Phobius"/>
    </source>
</evidence>
<organism evidence="3 4">
    <name type="scientific">Mesorhizobium amorphae CCNWGS0123</name>
    <dbReference type="NCBI Taxonomy" id="1082933"/>
    <lineage>
        <taxon>Bacteria</taxon>
        <taxon>Pseudomonadati</taxon>
        <taxon>Pseudomonadota</taxon>
        <taxon>Alphaproteobacteria</taxon>
        <taxon>Hyphomicrobiales</taxon>
        <taxon>Phyllobacteriaceae</taxon>
        <taxon>Mesorhizobium</taxon>
    </lineage>
</organism>
<keyword evidence="1" id="KW-0472">Membrane</keyword>
<dbReference type="InterPro" id="IPR012495">
    <property type="entry name" value="TadE-like_dom"/>
</dbReference>
<proteinExistence type="predicted"/>
<dbReference type="PATRIC" id="fig|1082933.3.peg.1396"/>
<accession>G6Y6A3</accession>
<reference evidence="3 4" key="1">
    <citation type="journal article" date="2012" name="J. Bacteriol.">
        <title>Draft Genome Sequence of Plant Growth-Promoting Rhizobium Mesorhizobium amorphae, Isolated from Zinc-Lead Mine Tailings.</title>
        <authorList>
            <person name="Hao X."/>
            <person name="Lin Y."/>
            <person name="Johnstone L."/>
            <person name="Baltrus D.A."/>
            <person name="Miller S.J."/>
            <person name="Wei G."/>
            <person name="Rensing C."/>
        </authorList>
    </citation>
    <scope>NUCLEOTIDE SEQUENCE [LARGE SCALE GENOMIC DNA]</scope>
    <source>
        <strain evidence="3 4">CCNWGS0123</strain>
    </source>
</reference>
<dbReference type="STRING" id="1082933.A6B35_08915"/>
<evidence type="ECO:0000313" key="4">
    <source>
        <dbReference type="Proteomes" id="UP000002949"/>
    </source>
</evidence>
<name>G6Y6A3_9HYPH</name>
<feature type="domain" description="TadE-like" evidence="2">
    <location>
        <begin position="13"/>
        <end position="55"/>
    </location>
</feature>
<dbReference type="Pfam" id="PF07811">
    <property type="entry name" value="TadE"/>
    <property type="match status" value="1"/>
</dbReference>